<dbReference type="Proteomes" id="UP000644192">
    <property type="component" value="Unassembled WGS sequence"/>
</dbReference>
<accession>A0A6B1YJM3</accession>
<organism evidence="1 2">
    <name type="scientific">Pseudomonas aeruginosa</name>
    <dbReference type="NCBI Taxonomy" id="287"/>
    <lineage>
        <taxon>Bacteria</taxon>
        <taxon>Pseudomonadati</taxon>
        <taxon>Pseudomonadota</taxon>
        <taxon>Gammaproteobacteria</taxon>
        <taxon>Pseudomonadales</taxon>
        <taxon>Pseudomonadaceae</taxon>
        <taxon>Pseudomonas</taxon>
    </lineage>
</organism>
<comment type="caution">
    <text evidence="1">The sequence shown here is derived from an EMBL/GenBank/DDBJ whole genome shotgun (WGS) entry which is preliminary data.</text>
</comment>
<name>A0A6B1YJM3_PSEAI</name>
<gene>
    <name evidence="1" type="ORF">GUL26_37695</name>
</gene>
<evidence type="ECO:0000313" key="2">
    <source>
        <dbReference type="Proteomes" id="UP000644192"/>
    </source>
</evidence>
<protein>
    <submittedName>
        <fullName evidence="1">Pyocin S5</fullName>
    </submittedName>
</protein>
<sequence>MSNDNEVPGSMVIVAQGPDDQYAYEVPPIDSAAVAGNMFGDLIQRDIYLQKNIYYPVRSIFEQGTKEKKEINKKVSDQVDGLLKQITQGKREATRQERVDVMSAVLHKMESDLEGYK</sequence>
<feature type="non-terminal residue" evidence="1">
    <location>
        <position position="117"/>
    </location>
</feature>
<proteinExistence type="predicted"/>
<dbReference type="EMBL" id="WXZT01000098">
    <property type="protein sequence ID" value="MZZ17968.1"/>
    <property type="molecule type" value="Genomic_DNA"/>
</dbReference>
<evidence type="ECO:0000313" key="1">
    <source>
        <dbReference type="EMBL" id="MZZ17968.1"/>
    </source>
</evidence>
<dbReference type="AlphaFoldDB" id="A0A6B1YJM3"/>
<reference evidence="1" key="1">
    <citation type="submission" date="2020-01" db="EMBL/GenBank/DDBJ databases">
        <title>Bacteria Cultured from War Wounds Associated with the Conflict in Eastern Ukraine.</title>
        <authorList>
            <person name="Snesrud E."/>
            <person name="Galac M.R."/>
            <person name="Mc Gann P."/>
            <person name="Valentine K."/>
            <person name="Viacheslav K."/>
        </authorList>
    </citation>
    <scope>NUCLEOTIDE SEQUENCE</scope>
    <source>
        <strain evidence="1">VNMU148</strain>
    </source>
</reference>